<accession>A0A088RY13</accession>
<keyword evidence="1" id="KW-1133">Transmembrane helix</keyword>
<dbReference type="OrthoDB" id="271784at2759"/>
<sequence>MGYTSDKIVVRTKHDSEEEAHDKNLMERIMQKNQNPFQALVDPLLAKTSYVYHTYLYSSGMMFLMLAFWGAYPSFVRFRHAHVFRYRRTQLSFRRGLFATEHIPKWRKSHLQRIVVPPLPVRELAIVRPAAASSVQSIPSSPSDVPSVVSVTAAADSAVMEGAARDRDLGFDMLEMSATRTSHASFGAGETENSERTLSGELVSINRDFFGPKSHLFSRPIQEDFEMSDLHRRLKTAVATAKAVLVLRENHSTVRSIPEGWEVWWVSEPEARRRRFCKFWLGGLVCARAFQDLMDMPDMPDFVT</sequence>
<gene>
    <name evidence="2" type="ORF">LPMP_320100</name>
</gene>
<reference evidence="2 3" key="1">
    <citation type="journal article" date="2015" name="Sci. Rep.">
        <title>The genome of Leishmania panamensis: insights into genomics of the L. (Viannia) subgenus.</title>
        <authorList>
            <person name="Llanes A."/>
            <person name="Restrepo C.M."/>
            <person name="Vecchio G.D."/>
            <person name="Anguizola F.J."/>
            <person name="Lleonart R."/>
        </authorList>
    </citation>
    <scope>NUCLEOTIDE SEQUENCE [LARGE SCALE GENOMIC DNA]</scope>
    <source>
        <strain evidence="2 3">MHOM/PA/94/PSC-1</strain>
    </source>
</reference>
<dbReference type="GeneID" id="22577751"/>
<dbReference type="eggNOG" id="ENOG502S22G">
    <property type="taxonomic scope" value="Eukaryota"/>
</dbReference>
<feature type="transmembrane region" description="Helical" evidence="1">
    <location>
        <begin position="55"/>
        <end position="78"/>
    </location>
</feature>
<dbReference type="RefSeq" id="XP_010701699.1">
    <property type="nucleotide sequence ID" value="XM_010703397.1"/>
</dbReference>
<dbReference type="VEuPathDB" id="TriTrypDB:LPMP_320100"/>
<dbReference type="AlphaFoldDB" id="A0A088RY13"/>
<evidence type="ECO:0000256" key="1">
    <source>
        <dbReference type="SAM" id="Phobius"/>
    </source>
</evidence>
<name>A0A088RY13_LEIPA</name>
<evidence type="ECO:0000313" key="3">
    <source>
        <dbReference type="Proteomes" id="UP000063063"/>
    </source>
</evidence>
<keyword evidence="1" id="KW-0472">Membrane</keyword>
<dbReference type="EMBL" id="CP009401">
    <property type="protein sequence ID" value="AIO00899.1"/>
    <property type="molecule type" value="Genomic_DNA"/>
</dbReference>
<keyword evidence="1" id="KW-0812">Transmembrane</keyword>
<organism evidence="2 3">
    <name type="scientific">Leishmania panamensis</name>
    <dbReference type="NCBI Taxonomy" id="5679"/>
    <lineage>
        <taxon>Eukaryota</taxon>
        <taxon>Discoba</taxon>
        <taxon>Euglenozoa</taxon>
        <taxon>Kinetoplastea</taxon>
        <taxon>Metakinetoplastina</taxon>
        <taxon>Trypanosomatida</taxon>
        <taxon>Trypanosomatidae</taxon>
        <taxon>Leishmaniinae</taxon>
        <taxon>Leishmania</taxon>
        <taxon>Leishmania guyanensis species complex</taxon>
    </lineage>
</organism>
<protein>
    <recommendedName>
        <fullName evidence="4">Transmembrane protein</fullName>
    </recommendedName>
</protein>
<keyword evidence="3" id="KW-1185">Reference proteome</keyword>
<proteinExistence type="predicted"/>
<evidence type="ECO:0008006" key="4">
    <source>
        <dbReference type="Google" id="ProtNLM"/>
    </source>
</evidence>
<dbReference type="VEuPathDB" id="TriTrypDB:LPAL13_320005900"/>
<dbReference type="KEGG" id="lpan:LPMP_320100"/>
<evidence type="ECO:0000313" key="2">
    <source>
        <dbReference type="EMBL" id="AIO00899.1"/>
    </source>
</evidence>
<dbReference type="Proteomes" id="UP000063063">
    <property type="component" value="Chromosome 32"/>
</dbReference>